<keyword evidence="2" id="KW-0863">Zinc-finger</keyword>
<dbReference type="PANTHER" id="PTHR48188:SF3">
    <property type="entry name" value="60S RIBOSOMAL PROTEIN L37A-RELATED"/>
    <property type="match status" value="1"/>
</dbReference>
<keyword evidence="8" id="KW-1185">Reference proteome</keyword>
<evidence type="ECO:0000256" key="6">
    <source>
        <dbReference type="SAM" id="MobiDB-lite"/>
    </source>
</evidence>
<evidence type="ECO:0000256" key="4">
    <source>
        <dbReference type="ARBA" id="ARBA00022980"/>
    </source>
</evidence>
<evidence type="ECO:0000256" key="2">
    <source>
        <dbReference type="ARBA" id="ARBA00022771"/>
    </source>
</evidence>
<dbReference type="PANTHER" id="PTHR48188">
    <property type="entry name" value="60S RIBOSOMAL PROTEIN L43"/>
    <property type="match status" value="1"/>
</dbReference>
<dbReference type="Proteomes" id="UP001488838">
    <property type="component" value="Unassembled WGS sequence"/>
</dbReference>
<dbReference type="GO" id="GO:0006412">
    <property type="term" value="P:translation"/>
    <property type="evidence" value="ECO:0007669"/>
    <property type="project" value="InterPro"/>
</dbReference>
<feature type="compositionally biased region" description="Basic and acidic residues" evidence="6">
    <location>
        <begin position="37"/>
        <end position="49"/>
    </location>
</feature>
<dbReference type="InterPro" id="IPR002674">
    <property type="entry name" value="Ribosomal_eL43"/>
</dbReference>
<sequence>MEYGASTLNDYRKTRSGRTGSHNPHWSSGLRPQGPNEEQKEGKHEKGSQDHEGLVMDFCGSWVLKCKTDNKHGGSCLLSKQSEHCGRWITISSRTIWIISKFNPGCLYDSRIELSNVTGSSDLAKRAEQVGIVALSRSRYGASLGKMMKKTEISQHAKYTHKNVGQVQEGECPDRLDPQNPVYAEETSPSAIVNGFSERLRVSHIQRIRPHSENLVGLRPRSVPVQLALFYIFGIFFKPRHTDWKPPARKMHRVSAQEKSMGLLAFATLLKCRIKSSAEKTQGREMLTGAAQFQDDPYTRCHLTATGSLAQSAQSVVKVEEMGRHQCKNSSNNLKGNMTSPESRELETRRIEHPTPEEIEEINSKRIFMKIIEELKQEVKICCKEMEDKYKKKIEEMSKEIRIKAFLQEDPSVPRGSCGRDGNVGYLVLKPEMPGDPDHCSHRRRPLGHKEDSELQVCMLREV</sequence>
<evidence type="ECO:0000256" key="5">
    <source>
        <dbReference type="ARBA" id="ARBA00023274"/>
    </source>
</evidence>
<keyword evidence="5" id="KW-0687">Ribonucleoprotein</keyword>
<keyword evidence="3" id="KW-0862">Zinc</keyword>
<evidence type="ECO:0000313" key="8">
    <source>
        <dbReference type="Proteomes" id="UP001488838"/>
    </source>
</evidence>
<protein>
    <submittedName>
        <fullName evidence="7">Uncharacterized protein</fullName>
    </submittedName>
</protein>
<gene>
    <name evidence="7" type="ORF">U0070_015532</name>
</gene>
<dbReference type="GO" id="GO:0003735">
    <property type="term" value="F:structural constituent of ribosome"/>
    <property type="evidence" value="ECO:0007669"/>
    <property type="project" value="InterPro"/>
</dbReference>
<dbReference type="InterPro" id="IPR011331">
    <property type="entry name" value="Ribosomal_eL37/eL43"/>
</dbReference>
<reference evidence="7 8" key="1">
    <citation type="journal article" date="2023" name="bioRxiv">
        <title>Conserved and derived expression patterns and positive selection on dental genes reveal complex evolutionary context of ever-growing rodent molars.</title>
        <authorList>
            <person name="Calamari Z.T."/>
            <person name="Song A."/>
            <person name="Cohen E."/>
            <person name="Akter M."/>
            <person name="Roy R.D."/>
            <person name="Hallikas O."/>
            <person name="Christensen M.M."/>
            <person name="Li P."/>
            <person name="Marangoni P."/>
            <person name="Jernvall J."/>
            <person name="Klein O.D."/>
        </authorList>
    </citation>
    <scope>NUCLEOTIDE SEQUENCE [LARGE SCALE GENOMIC DNA]</scope>
    <source>
        <strain evidence="7">V071</strain>
    </source>
</reference>
<feature type="compositionally biased region" description="Polar residues" evidence="6">
    <location>
        <begin position="17"/>
        <end position="26"/>
    </location>
</feature>
<evidence type="ECO:0000313" key="7">
    <source>
        <dbReference type="EMBL" id="KAK7813335.1"/>
    </source>
</evidence>
<dbReference type="GO" id="GO:0070180">
    <property type="term" value="F:large ribosomal subunit rRNA binding"/>
    <property type="evidence" value="ECO:0007669"/>
    <property type="project" value="TreeGrafter"/>
</dbReference>
<keyword evidence="1" id="KW-0479">Metal-binding</keyword>
<evidence type="ECO:0000256" key="1">
    <source>
        <dbReference type="ARBA" id="ARBA00022723"/>
    </source>
</evidence>
<feature type="region of interest" description="Disordered" evidence="6">
    <location>
        <begin position="1"/>
        <end position="49"/>
    </location>
</feature>
<organism evidence="7 8">
    <name type="scientific">Myodes glareolus</name>
    <name type="common">Bank vole</name>
    <name type="synonym">Clethrionomys glareolus</name>
    <dbReference type="NCBI Taxonomy" id="447135"/>
    <lineage>
        <taxon>Eukaryota</taxon>
        <taxon>Metazoa</taxon>
        <taxon>Chordata</taxon>
        <taxon>Craniata</taxon>
        <taxon>Vertebrata</taxon>
        <taxon>Euteleostomi</taxon>
        <taxon>Mammalia</taxon>
        <taxon>Eutheria</taxon>
        <taxon>Euarchontoglires</taxon>
        <taxon>Glires</taxon>
        <taxon>Rodentia</taxon>
        <taxon>Myomorpha</taxon>
        <taxon>Muroidea</taxon>
        <taxon>Cricetidae</taxon>
        <taxon>Arvicolinae</taxon>
        <taxon>Myodes</taxon>
    </lineage>
</organism>
<proteinExistence type="predicted"/>
<feature type="compositionally biased region" description="Polar residues" evidence="6">
    <location>
        <begin position="328"/>
        <end position="341"/>
    </location>
</feature>
<dbReference type="GO" id="GO:0022625">
    <property type="term" value="C:cytosolic large ribosomal subunit"/>
    <property type="evidence" value="ECO:0007669"/>
    <property type="project" value="TreeGrafter"/>
</dbReference>
<dbReference type="EMBL" id="JBBHLL010000137">
    <property type="protein sequence ID" value="KAK7813335.1"/>
    <property type="molecule type" value="Genomic_DNA"/>
</dbReference>
<accession>A0AAW0IFH9</accession>
<dbReference type="Gene3D" id="2.20.25.30">
    <property type="match status" value="1"/>
</dbReference>
<name>A0AAW0IFH9_MYOGA</name>
<evidence type="ECO:0000256" key="3">
    <source>
        <dbReference type="ARBA" id="ARBA00022833"/>
    </source>
</evidence>
<comment type="caution">
    <text evidence="7">The sequence shown here is derived from an EMBL/GenBank/DDBJ whole genome shotgun (WGS) entry which is preliminary data.</text>
</comment>
<feature type="region of interest" description="Disordered" evidence="6">
    <location>
        <begin position="327"/>
        <end position="350"/>
    </location>
</feature>
<dbReference type="Pfam" id="PF01780">
    <property type="entry name" value="Ribosomal_L37ae"/>
    <property type="match status" value="1"/>
</dbReference>
<dbReference type="AlphaFoldDB" id="A0AAW0IFH9"/>
<keyword evidence="4" id="KW-0689">Ribosomal protein</keyword>
<dbReference type="GO" id="GO:0008270">
    <property type="term" value="F:zinc ion binding"/>
    <property type="evidence" value="ECO:0007669"/>
    <property type="project" value="UniProtKB-KW"/>
</dbReference>